<dbReference type="SMART" id="SM00422">
    <property type="entry name" value="HTH_MERR"/>
    <property type="match status" value="1"/>
</dbReference>
<feature type="domain" description="HTH merR-type" evidence="2">
    <location>
        <begin position="1"/>
        <end position="71"/>
    </location>
</feature>
<dbReference type="PROSITE" id="PS50937">
    <property type="entry name" value="HTH_MERR_2"/>
    <property type="match status" value="1"/>
</dbReference>
<protein>
    <submittedName>
        <fullName evidence="3">DNA-binding transcriptional MerR regulator</fullName>
    </submittedName>
</protein>
<dbReference type="RefSeq" id="WP_184282535.1">
    <property type="nucleotide sequence ID" value="NZ_BAAAPG010000001.1"/>
</dbReference>
<dbReference type="PANTHER" id="PTHR30204">
    <property type="entry name" value="REDOX-CYCLING DRUG-SENSING TRANSCRIPTIONAL ACTIVATOR SOXR"/>
    <property type="match status" value="1"/>
</dbReference>
<evidence type="ECO:0000259" key="2">
    <source>
        <dbReference type="PROSITE" id="PS50937"/>
    </source>
</evidence>
<organism evidence="3 4">
    <name type="scientific">Microbacterium ginsengiterrae</name>
    <dbReference type="NCBI Taxonomy" id="546115"/>
    <lineage>
        <taxon>Bacteria</taxon>
        <taxon>Bacillati</taxon>
        <taxon>Actinomycetota</taxon>
        <taxon>Actinomycetes</taxon>
        <taxon>Micrococcales</taxon>
        <taxon>Microbacteriaceae</taxon>
        <taxon>Microbacterium</taxon>
    </lineage>
</organism>
<dbReference type="PANTHER" id="PTHR30204:SF93">
    <property type="entry name" value="HTH MERR-TYPE DOMAIN-CONTAINING PROTEIN"/>
    <property type="match status" value="1"/>
</dbReference>
<keyword evidence="4" id="KW-1185">Reference proteome</keyword>
<dbReference type="GO" id="GO:0003700">
    <property type="term" value="F:DNA-binding transcription factor activity"/>
    <property type="evidence" value="ECO:0007669"/>
    <property type="project" value="InterPro"/>
</dbReference>
<dbReference type="InterPro" id="IPR000551">
    <property type="entry name" value="MerR-type_HTH_dom"/>
</dbReference>
<accession>A0A7W9FB85</accession>
<dbReference type="Proteomes" id="UP000517712">
    <property type="component" value="Unassembled WGS sequence"/>
</dbReference>
<evidence type="ECO:0000256" key="1">
    <source>
        <dbReference type="ARBA" id="ARBA00023125"/>
    </source>
</evidence>
<evidence type="ECO:0000313" key="3">
    <source>
        <dbReference type="EMBL" id="MBB5742900.1"/>
    </source>
</evidence>
<sequence>MPWSTNELAELAGTTLNTVRHYHRVGLLDEPDRRYNGYKQYDISHLVRLLRIRRLVALGIPLGEIPGILSSDQLPAEVLETVDDTLRTKIEHLTQAREEIASILRNQAPADAPAGFAPVASRLSDADRSMVHLYSQVYDEATLTDIRDMTEADDLDLAAEIDNLPADADEETRQRLIDGLAPVLAQNLAAYPWLRDPGSRLPQGRESGSAEVFVEALVELYNPAQLDVFVRASALAQERVLTLQ</sequence>
<comment type="caution">
    <text evidence="3">The sequence shown here is derived from an EMBL/GenBank/DDBJ whole genome shotgun (WGS) entry which is preliminary data.</text>
</comment>
<dbReference type="GO" id="GO:0003677">
    <property type="term" value="F:DNA binding"/>
    <property type="evidence" value="ECO:0007669"/>
    <property type="project" value="UniProtKB-KW"/>
</dbReference>
<reference evidence="3 4" key="1">
    <citation type="submission" date="2020-08" db="EMBL/GenBank/DDBJ databases">
        <title>Sequencing the genomes of 1000 actinobacteria strains.</title>
        <authorList>
            <person name="Klenk H.-P."/>
        </authorList>
    </citation>
    <scope>NUCLEOTIDE SEQUENCE [LARGE SCALE GENOMIC DNA]</scope>
    <source>
        <strain evidence="3 4">DSM 24823</strain>
    </source>
</reference>
<dbReference type="InterPro" id="IPR009061">
    <property type="entry name" value="DNA-bd_dom_put_sf"/>
</dbReference>
<dbReference type="CDD" id="cd00592">
    <property type="entry name" value="HTH_MerR-like"/>
    <property type="match status" value="1"/>
</dbReference>
<dbReference type="InterPro" id="IPR047057">
    <property type="entry name" value="MerR_fam"/>
</dbReference>
<dbReference type="Pfam" id="PF13411">
    <property type="entry name" value="MerR_1"/>
    <property type="match status" value="1"/>
</dbReference>
<gene>
    <name evidence="3" type="ORF">HD600_001397</name>
</gene>
<dbReference type="Gene3D" id="1.10.1660.10">
    <property type="match status" value="1"/>
</dbReference>
<dbReference type="SUPFAM" id="SSF46955">
    <property type="entry name" value="Putative DNA-binding domain"/>
    <property type="match status" value="1"/>
</dbReference>
<proteinExistence type="predicted"/>
<keyword evidence="1 3" id="KW-0238">DNA-binding</keyword>
<dbReference type="EMBL" id="JACHMU010000001">
    <property type="protein sequence ID" value="MBB5742900.1"/>
    <property type="molecule type" value="Genomic_DNA"/>
</dbReference>
<name>A0A7W9FB85_9MICO</name>
<evidence type="ECO:0000313" key="4">
    <source>
        <dbReference type="Proteomes" id="UP000517712"/>
    </source>
</evidence>
<dbReference type="AlphaFoldDB" id="A0A7W9FB85"/>